<organism evidence="2 3">
    <name type="scientific">Phytobacter ursingii</name>
    <dbReference type="NCBI Taxonomy" id="1972431"/>
    <lineage>
        <taxon>Bacteria</taxon>
        <taxon>Pseudomonadati</taxon>
        <taxon>Pseudomonadota</taxon>
        <taxon>Gammaproteobacteria</taxon>
        <taxon>Enterobacterales</taxon>
        <taxon>Enterobacteriaceae</taxon>
        <taxon>Phytobacter</taxon>
    </lineage>
</organism>
<dbReference type="Pfam" id="PF13309">
    <property type="entry name" value="HTH_22"/>
    <property type="match status" value="1"/>
</dbReference>
<keyword evidence="3" id="KW-1185">Reference proteome</keyword>
<protein>
    <submittedName>
        <fullName evidence="2">Helix-turn-helix domain-containing protein</fullName>
    </submittedName>
</protein>
<gene>
    <name evidence="2" type="ORF">R0H02_18725</name>
</gene>
<dbReference type="RefSeq" id="WP_317101601.1">
    <property type="nucleotide sequence ID" value="NZ_JAWJAC010000012.1"/>
</dbReference>
<dbReference type="EMBL" id="JAWJAC010000012">
    <property type="protein sequence ID" value="MDV2864481.1"/>
    <property type="molecule type" value="Genomic_DNA"/>
</dbReference>
<dbReference type="PANTHER" id="PTHR35568">
    <property type="entry name" value="TRANSCRIPTIONAL REGULATOR DAUR"/>
    <property type="match status" value="1"/>
</dbReference>
<evidence type="ECO:0000313" key="2">
    <source>
        <dbReference type="EMBL" id="MDV2864481.1"/>
    </source>
</evidence>
<dbReference type="AlphaFoldDB" id="A0AB35RQM6"/>
<dbReference type="PANTHER" id="PTHR35568:SF1">
    <property type="entry name" value="TRANSCRIPTIONAL REGULATOR DAUR"/>
    <property type="match status" value="1"/>
</dbReference>
<proteinExistence type="predicted"/>
<dbReference type="InterPro" id="IPR039445">
    <property type="entry name" value="DauR-like_HTH"/>
</dbReference>
<name>A0AB35RQM6_9ENTR</name>
<dbReference type="InterPro" id="IPR039446">
    <property type="entry name" value="DauR-like"/>
</dbReference>
<feature type="domain" description="Transcriptional regulator DauR-like HTH" evidence="1">
    <location>
        <begin position="5"/>
        <end position="61"/>
    </location>
</feature>
<reference evidence="2 3" key="1">
    <citation type="submission" date="2023-10" db="EMBL/GenBank/DDBJ databases">
        <title>Phytobacter spp. The emergence of a new genus of hospital-origin enterobacteria encoding carbapenemases in Argentina.</title>
        <authorList>
            <person name="Vay C."/>
            <person name="Almuzara M."/>
            <person name="Traglia G.M."/>
            <person name="Campos J."/>
        </authorList>
    </citation>
    <scope>NUCLEOTIDE SEQUENCE [LARGE SCALE GENOMIC DNA]</scope>
    <source>
        <strain evidence="2 3">CVMA36</strain>
    </source>
</reference>
<sequence>MEAADKVIASVQKDVMITRKFKNKEVVNQLYNNGIFELKDAVKIVAARLGITRYAIYKYLRERKSHQA</sequence>
<comment type="caution">
    <text evidence="2">The sequence shown here is derived from an EMBL/GenBank/DDBJ whole genome shotgun (WGS) entry which is preliminary data.</text>
</comment>
<dbReference type="Proteomes" id="UP001286589">
    <property type="component" value="Unassembled WGS sequence"/>
</dbReference>
<evidence type="ECO:0000313" key="3">
    <source>
        <dbReference type="Proteomes" id="UP001286589"/>
    </source>
</evidence>
<accession>A0AB35RQM6</accession>
<evidence type="ECO:0000259" key="1">
    <source>
        <dbReference type="Pfam" id="PF13309"/>
    </source>
</evidence>